<name>A0A8B7ZGQ8_ACAPL</name>
<dbReference type="OrthoDB" id="5917823at2759"/>
<evidence type="ECO:0000256" key="5">
    <source>
        <dbReference type="ARBA" id="ARBA00023136"/>
    </source>
</evidence>
<sequence>MNPTLHHGQVPAYQTFPPANVAGRPADLHPRAETRSSFFTEEDLYLMSTPVKGIDLQVLKMSERKCFLVKKAQDKLLGEMRYRFSTLLALSLGVYRFLSVVLGIILVFLWGIIFAIINFVTVYIFQPTIKLCFILIRPIHMLYKALVRSFMDPLWESVGLIYSRVRGRVALNLTGLPQKEPILQPTIEEV</sequence>
<reference evidence="10" key="1">
    <citation type="submission" date="2025-08" db="UniProtKB">
        <authorList>
            <consortium name="RefSeq"/>
        </authorList>
    </citation>
    <scope>IDENTIFICATION</scope>
</reference>
<dbReference type="KEGG" id="aplc:110985604"/>
<comment type="similarity">
    <text evidence="2 6">Belongs to the caveolin family.</text>
</comment>
<keyword evidence="3 6" id="KW-1003">Cell membrane</keyword>
<dbReference type="AlphaFoldDB" id="A0A8B7ZGQ8"/>
<proteinExistence type="inferred from homology"/>
<keyword evidence="5 6" id="KW-0472">Membrane</keyword>
<protein>
    <recommendedName>
        <fullName evidence="6">Caveolin</fullName>
    </recommendedName>
</protein>
<keyword evidence="4 6" id="KW-0333">Golgi apparatus</keyword>
<comment type="function">
    <text evidence="6">May act as a scaffolding protein within caveolar membranes. Interacts directly with G-protein alpha subunits and can functionally regulate their activity.</text>
</comment>
<feature type="transmembrane region" description="Helical" evidence="8">
    <location>
        <begin position="104"/>
        <end position="125"/>
    </location>
</feature>
<feature type="transmembrane region" description="Helical" evidence="8">
    <location>
        <begin position="80"/>
        <end position="98"/>
    </location>
</feature>
<evidence type="ECO:0000256" key="8">
    <source>
        <dbReference type="SAM" id="Phobius"/>
    </source>
</evidence>
<dbReference type="GO" id="GO:0005901">
    <property type="term" value="C:caveola"/>
    <property type="evidence" value="ECO:0007669"/>
    <property type="project" value="UniProtKB-SubCell"/>
</dbReference>
<evidence type="ECO:0000256" key="3">
    <source>
        <dbReference type="ARBA" id="ARBA00022475"/>
    </source>
</evidence>
<organism evidence="9 10">
    <name type="scientific">Acanthaster planci</name>
    <name type="common">Crown-of-thorns starfish</name>
    <dbReference type="NCBI Taxonomy" id="133434"/>
    <lineage>
        <taxon>Eukaryota</taxon>
        <taxon>Metazoa</taxon>
        <taxon>Echinodermata</taxon>
        <taxon>Eleutherozoa</taxon>
        <taxon>Asterozoa</taxon>
        <taxon>Asteroidea</taxon>
        <taxon>Valvatacea</taxon>
        <taxon>Valvatida</taxon>
        <taxon>Acanthasteridae</taxon>
        <taxon>Acanthaster</taxon>
    </lineage>
</organism>
<dbReference type="Proteomes" id="UP000694845">
    <property type="component" value="Unplaced"/>
</dbReference>
<dbReference type="RefSeq" id="XP_022102426.1">
    <property type="nucleotide sequence ID" value="XM_022246734.1"/>
</dbReference>
<dbReference type="GO" id="GO:0070836">
    <property type="term" value="P:caveola assembly"/>
    <property type="evidence" value="ECO:0007669"/>
    <property type="project" value="InterPro"/>
</dbReference>
<gene>
    <name evidence="10" type="primary">LOC110985604</name>
</gene>
<evidence type="ECO:0000256" key="4">
    <source>
        <dbReference type="ARBA" id="ARBA00023034"/>
    </source>
</evidence>
<evidence type="ECO:0000313" key="10">
    <source>
        <dbReference type="RefSeq" id="XP_022102426.1"/>
    </source>
</evidence>
<dbReference type="GO" id="GO:0060090">
    <property type="term" value="F:molecular adaptor activity"/>
    <property type="evidence" value="ECO:0007669"/>
    <property type="project" value="TreeGrafter"/>
</dbReference>
<comment type="subcellular location">
    <subcellularLocation>
        <location evidence="1 6">Cell membrane</location>
        <topology evidence="1 6">Peripheral membrane protein</topology>
    </subcellularLocation>
    <subcellularLocation>
        <location evidence="6">Golgi apparatus membrane</location>
        <topology evidence="6">Peripheral membrane protein</topology>
    </subcellularLocation>
    <subcellularLocation>
        <location evidence="6">Membrane</location>
        <location evidence="6">Caveola</location>
        <topology evidence="6">Peripheral membrane protein</topology>
    </subcellularLocation>
</comment>
<evidence type="ECO:0000256" key="6">
    <source>
        <dbReference type="RuleBase" id="RU000680"/>
    </source>
</evidence>
<dbReference type="Pfam" id="PF01146">
    <property type="entry name" value="Caveolin"/>
    <property type="match status" value="1"/>
</dbReference>
<accession>A0A8B7ZGQ8</accession>
<evidence type="ECO:0000313" key="9">
    <source>
        <dbReference type="Proteomes" id="UP000694845"/>
    </source>
</evidence>
<evidence type="ECO:0000256" key="7">
    <source>
        <dbReference type="SAM" id="MobiDB-lite"/>
    </source>
</evidence>
<evidence type="ECO:0000256" key="1">
    <source>
        <dbReference type="ARBA" id="ARBA00004202"/>
    </source>
</evidence>
<dbReference type="PANTHER" id="PTHR10844:SF30">
    <property type="entry name" value="CAVEOLIN"/>
    <property type="match status" value="1"/>
</dbReference>
<dbReference type="PANTHER" id="PTHR10844">
    <property type="entry name" value="CAVEOLIN"/>
    <property type="match status" value="1"/>
</dbReference>
<dbReference type="GO" id="GO:0000139">
    <property type="term" value="C:Golgi membrane"/>
    <property type="evidence" value="ECO:0007669"/>
    <property type="project" value="UniProtKB-SubCell"/>
</dbReference>
<keyword evidence="8" id="KW-0812">Transmembrane</keyword>
<feature type="region of interest" description="Disordered" evidence="7">
    <location>
        <begin position="1"/>
        <end position="20"/>
    </location>
</feature>
<evidence type="ECO:0000256" key="2">
    <source>
        <dbReference type="ARBA" id="ARBA00010988"/>
    </source>
</evidence>
<dbReference type="GeneID" id="110985604"/>
<keyword evidence="8" id="KW-1133">Transmembrane helix</keyword>
<keyword evidence="9" id="KW-1185">Reference proteome</keyword>
<dbReference type="InterPro" id="IPR001612">
    <property type="entry name" value="Caveolin"/>
</dbReference>